<dbReference type="EMBL" id="CP137310">
    <property type="protein sequence ID" value="WQF84969.1"/>
    <property type="molecule type" value="Genomic_DNA"/>
</dbReference>
<dbReference type="KEGG" id="cdet:87946485"/>
<dbReference type="Proteomes" id="UP001322277">
    <property type="component" value="Chromosome 6"/>
</dbReference>
<proteinExistence type="predicted"/>
<accession>A0AAX4IQ17</accession>
<gene>
    <name evidence="2" type="ORF">CDEST_09983</name>
</gene>
<dbReference type="GeneID" id="87946485"/>
<keyword evidence="3" id="KW-1185">Reference proteome</keyword>
<dbReference type="RefSeq" id="XP_062782192.1">
    <property type="nucleotide sequence ID" value="XM_062926141.1"/>
</dbReference>
<feature type="region of interest" description="Disordered" evidence="1">
    <location>
        <begin position="67"/>
        <end position="91"/>
    </location>
</feature>
<evidence type="ECO:0000313" key="3">
    <source>
        <dbReference type="Proteomes" id="UP001322277"/>
    </source>
</evidence>
<protein>
    <submittedName>
        <fullName evidence="2">Uncharacterized protein</fullName>
    </submittedName>
</protein>
<dbReference type="AlphaFoldDB" id="A0AAX4IQ17"/>
<sequence length="91" mass="10245">MLDSGPSDKVAMRLVCLFASQWPASWDEWHVLHSTLSVGRDIEILGLRRRHTGIHFSVKMAMERPVDGIPHVNSDGPCCELPSHHESETSR</sequence>
<reference evidence="3" key="1">
    <citation type="journal article" date="2023" name="bioRxiv">
        <title>Complete genome of the Medicago anthracnose fungus, Colletotrichum destructivum, reveals a mini-chromosome-like region within a core chromosome.</title>
        <authorList>
            <person name="Lapalu N."/>
            <person name="Simon A."/>
            <person name="Lu A."/>
            <person name="Plaumann P.-L."/>
            <person name="Amselem J."/>
            <person name="Pigne S."/>
            <person name="Auger A."/>
            <person name="Koch C."/>
            <person name="Dallery J.-F."/>
            <person name="O'Connell R.J."/>
        </authorList>
    </citation>
    <scope>NUCLEOTIDE SEQUENCE [LARGE SCALE GENOMIC DNA]</scope>
    <source>
        <strain evidence="3">CBS 520.97</strain>
    </source>
</reference>
<evidence type="ECO:0000256" key="1">
    <source>
        <dbReference type="SAM" id="MobiDB-lite"/>
    </source>
</evidence>
<name>A0AAX4IQ17_9PEZI</name>
<evidence type="ECO:0000313" key="2">
    <source>
        <dbReference type="EMBL" id="WQF84969.1"/>
    </source>
</evidence>
<feature type="compositionally biased region" description="Basic and acidic residues" evidence="1">
    <location>
        <begin position="82"/>
        <end position="91"/>
    </location>
</feature>
<organism evidence="2 3">
    <name type="scientific">Colletotrichum destructivum</name>
    <dbReference type="NCBI Taxonomy" id="34406"/>
    <lineage>
        <taxon>Eukaryota</taxon>
        <taxon>Fungi</taxon>
        <taxon>Dikarya</taxon>
        <taxon>Ascomycota</taxon>
        <taxon>Pezizomycotina</taxon>
        <taxon>Sordariomycetes</taxon>
        <taxon>Hypocreomycetidae</taxon>
        <taxon>Glomerellales</taxon>
        <taxon>Glomerellaceae</taxon>
        <taxon>Colletotrichum</taxon>
        <taxon>Colletotrichum destructivum species complex</taxon>
    </lineage>
</organism>